<feature type="compositionally biased region" description="Pro residues" evidence="1">
    <location>
        <begin position="209"/>
        <end position="224"/>
    </location>
</feature>
<comment type="caution">
    <text evidence="3">The sequence shown here is derived from an EMBL/GenBank/DDBJ whole genome shotgun (WGS) entry which is preliminary data.</text>
</comment>
<sequence>MNGRTIARVAATVTSLVGAVLTLTGPAAAAPDAAIDQAVTQLTERAGTDPATRAGVDALGSYVKLVDVAELRDIAGAWAPFAYAAPTFGCGSNGPITTIIAAGTTQGNNPDQGASPELGTLRFSATPSHSGAPLTSGLVVAWLNVNNGLSGIDALDDMTEFNLPTLSKTVHTGPGTVIASMWGVIGYPGAHCVMTPTVGTFVVPEAPPAAPAPAAPAPAAPAPAAPETAPAAPQPAPGVAPTPQPAPGIVPGS</sequence>
<keyword evidence="4" id="KW-1185">Reference proteome</keyword>
<reference evidence="3 4" key="1">
    <citation type="submission" date="2024-10" db="EMBL/GenBank/DDBJ databases">
        <title>The Natural Products Discovery Center: Release of the First 8490 Sequenced Strains for Exploring Actinobacteria Biosynthetic Diversity.</title>
        <authorList>
            <person name="Kalkreuter E."/>
            <person name="Kautsar S.A."/>
            <person name="Yang D."/>
            <person name="Bader C.D."/>
            <person name="Teijaro C.N."/>
            <person name="Fluegel L."/>
            <person name="Davis C.M."/>
            <person name="Simpson J.R."/>
            <person name="Lauterbach L."/>
            <person name="Steele A.D."/>
            <person name="Gui C."/>
            <person name="Meng S."/>
            <person name="Li G."/>
            <person name="Viehrig K."/>
            <person name="Ye F."/>
            <person name="Su P."/>
            <person name="Kiefer A.F."/>
            <person name="Nichols A."/>
            <person name="Cepeda A.J."/>
            <person name="Yan W."/>
            <person name="Fan B."/>
            <person name="Jiang Y."/>
            <person name="Adhikari A."/>
            <person name="Zheng C.-J."/>
            <person name="Schuster L."/>
            <person name="Cowan T.M."/>
            <person name="Smanski M.J."/>
            <person name="Chevrette M.G."/>
            <person name="De Carvalho L.P.S."/>
            <person name="Shen B."/>
        </authorList>
    </citation>
    <scope>NUCLEOTIDE SEQUENCE [LARGE SCALE GENOMIC DNA]</scope>
    <source>
        <strain evidence="3 4">NPDC019275</strain>
    </source>
</reference>
<feature type="compositionally biased region" description="Pro residues" evidence="1">
    <location>
        <begin position="232"/>
        <end position="253"/>
    </location>
</feature>
<feature type="signal peptide" evidence="2">
    <location>
        <begin position="1"/>
        <end position="29"/>
    </location>
</feature>
<keyword evidence="2" id="KW-0732">Signal</keyword>
<feature type="chain" id="PRO_5046205877" evidence="2">
    <location>
        <begin position="30"/>
        <end position="253"/>
    </location>
</feature>
<feature type="region of interest" description="Disordered" evidence="1">
    <location>
        <begin position="209"/>
        <end position="253"/>
    </location>
</feature>
<proteinExistence type="predicted"/>
<dbReference type="Proteomes" id="UP001611415">
    <property type="component" value="Unassembled WGS sequence"/>
</dbReference>
<organism evidence="3 4">
    <name type="scientific">Nocardia xishanensis</name>
    <dbReference type="NCBI Taxonomy" id="238964"/>
    <lineage>
        <taxon>Bacteria</taxon>
        <taxon>Bacillati</taxon>
        <taxon>Actinomycetota</taxon>
        <taxon>Actinomycetes</taxon>
        <taxon>Mycobacteriales</taxon>
        <taxon>Nocardiaceae</taxon>
        <taxon>Nocardia</taxon>
    </lineage>
</organism>
<accession>A0ABW7WUX1</accession>
<protein>
    <submittedName>
        <fullName evidence="3">Uncharacterized protein</fullName>
    </submittedName>
</protein>
<evidence type="ECO:0000256" key="2">
    <source>
        <dbReference type="SAM" id="SignalP"/>
    </source>
</evidence>
<name>A0ABW7WUX1_9NOCA</name>
<evidence type="ECO:0000313" key="4">
    <source>
        <dbReference type="Proteomes" id="UP001611415"/>
    </source>
</evidence>
<evidence type="ECO:0000313" key="3">
    <source>
        <dbReference type="EMBL" id="MFI2472623.1"/>
    </source>
</evidence>
<dbReference type="EMBL" id="JBIRYO010000002">
    <property type="protein sequence ID" value="MFI2472623.1"/>
    <property type="molecule type" value="Genomic_DNA"/>
</dbReference>
<evidence type="ECO:0000256" key="1">
    <source>
        <dbReference type="SAM" id="MobiDB-lite"/>
    </source>
</evidence>
<dbReference type="RefSeq" id="WP_357401528.1">
    <property type="nucleotide sequence ID" value="NZ_JBEYCD010000002.1"/>
</dbReference>
<gene>
    <name evidence="3" type="ORF">ACH49W_04530</name>
</gene>